<reference evidence="3 4" key="2">
    <citation type="journal article" date="2019" name="G3 (Bethesda)">
        <title>Hybrid Assembly of the Genome of the Entomopathogenic Nematode Steinernema carpocapsae Identifies the X-Chromosome.</title>
        <authorList>
            <person name="Serra L."/>
            <person name="Macchietto M."/>
            <person name="Macias-Munoz A."/>
            <person name="McGill C.J."/>
            <person name="Rodriguez I.M."/>
            <person name="Rodriguez B."/>
            <person name="Murad R."/>
            <person name="Mortazavi A."/>
        </authorList>
    </citation>
    <scope>NUCLEOTIDE SEQUENCE [LARGE SCALE GENOMIC DNA]</scope>
    <source>
        <strain evidence="3 4">ALL</strain>
    </source>
</reference>
<organism evidence="3 4">
    <name type="scientific">Steinernema carpocapsae</name>
    <name type="common">Entomopathogenic nematode</name>
    <dbReference type="NCBI Taxonomy" id="34508"/>
    <lineage>
        <taxon>Eukaryota</taxon>
        <taxon>Metazoa</taxon>
        <taxon>Ecdysozoa</taxon>
        <taxon>Nematoda</taxon>
        <taxon>Chromadorea</taxon>
        <taxon>Rhabditida</taxon>
        <taxon>Tylenchina</taxon>
        <taxon>Panagrolaimomorpha</taxon>
        <taxon>Strongyloidoidea</taxon>
        <taxon>Steinernematidae</taxon>
        <taxon>Steinernema</taxon>
    </lineage>
</organism>
<evidence type="ECO:0000313" key="4">
    <source>
        <dbReference type="Proteomes" id="UP000298663"/>
    </source>
</evidence>
<dbReference type="GO" id="GO:0004672">
    <property type="term" value="F:protein kinase activity"/>
    <property type="evidence" value="ECO:0007669"/>
    <property type="project" value="InterPro"/>
</dbReference>
<dbReference type="PROSITE" id="PS50011">
    <property type="entry name" value="PROTEIN_KINASE_DOM"/>
    <property type="match status" value="1"/>
</dbReference>
<dbReference type="OrthoDB" id="10051191at2759"/>
<dbReference type="InterPro" id="IPR017441">
    <property type="entry name" value="Protein_kinase_ATP_BS"/>
</dbReference>
<evidence type="ECO:0000313" key="3">
    <source>
        <dbReference type="EMBL" id="TKR88885.1"/>
    </source>
</evidence>
<feature type="domain" description="Protein kinase" evidence="2">
    <location>
        <begin position="24"/>
        <end position="90"/>
    </location>
</feature>
<name>A0A4V6A506_STECR</name>
<keyword evidence="4" id="KW-1185">Reference proteome</keyword>
<evidence type="ECO:0000256" key="1">
    <source>
        <dbReference type="PROSITE-ProRule" id="PRU10141"/>
    </source>
</evidence>
<keyword evidence="1" id="KW-0547">Nucleotide-binding</keyword>
<reference evidence="3 4" key="1">
    <citation type="journal article" date="2015" name="Genome Biol.">
        <title>Comparative genomics of Steinernema reveals deeply conserved gene regulatory networks.</title>
        <authorList>
            <person name="Dillman A.R."/>
            <person name="Macchietto M."/>
            <person name="Porter C.F."/>
            <person name="Rogers A."/>
            <person name="Williams B."/>
            <person name="Antoshechkin I."/>
            <person name="Lee M.M."/>
            <person name="Goodwin Z."/>
            <person name="Lu X."/>
            <person name="Lewis E.E."/>
            <person name="Goodrich-Blair H."/>
            <person name="Stock S.P."/>
            <person name="Adams B.J."/>
            <person name="Sternberg P.W."/>
            <person name="Mortazavi A."/>
        </authorList>
    </citation>
    <scope>NUCLEOTIDE SEQUENCE [LARGE SCALE GENOMIC DNA]</scope>
    <source>
        <strain evidence="3 4">ALL</strain>
    </source>
</reference>
<gene>
    <name evidence="3" type="ORF">L596_013059</name>
</gene>
<protein>
    <recommendedName>
        <fullName evidence="2">Protein kinase domain-containing protein</fullName>
    </recommendedName>
</protein>
<dbReference type="Proteomes" id="UP000298663">
    <property type="component" value="Unassembled WGS sequence"/>
</dbReference>
<dbReference type="AlphaFoldDB" id="A0A4V6A506"/>
<dbReference type="GO" id="GO:0005524">
    <property type="term" value="F:ATP binding"/>
    <property type="evidence" value="ECO:0007669"/>
    <property type="project" value="UniProtKB-UniRule"/>
</dbReference>
<dbReference type="InterPro" id="IPR000719">
    <property type="entry name" value="Prot_kinase_dom"/>
</dbReference>
<proteinExistence type="predicted"/>
<dbReference type="EMBL" id="AZBU02000003">
    <property type="protein sequence ID" value="TKR88885.1"/>
    <property type="molecule type" value="Genomic_DNA"/>
</dbReference>
<keyword evidence="1" id="KW-0067">ATP-binding</keyword>
<evidence type="ECO:0000259" key="2">
    <source>
        <dbReference type="PROSITE" id="PS50011"/>
    </source>
</evidence>
<dbReference type="Gene3D" id="3.30.200.20">
    <property type="entry name" value="Phosphorylase Kinase, domain 1"/>
    <property type="match status" value="1"/>
</dbReference>
<feature type="binding site" evidence="1">
    <location>
        <position position="53"/>
    </location>
    <ligand>
        <name>ATP</name>
        <dbReference type="ChEBI" id="CHEBI:30616"/>
    </ligand>
</feature>
<sequence length="90" mass="10443">MDPTAIAKYIYSVKNPIWSTIDKYNLTVKIGHGTFGEVYRGYRKTDKKTVAIKRFVQDEELVLKSGFPITQMREVLLIKRMARSDYDGTH</sequence>
<dbReference type="PROSITE" id="PS00107">
    <property type="entry name" value="PROTEIN_KINASE_ATP"/>
    <property type="match status" value="1"/>
</dbReference>
<dbReference type="STRING" id="34508.A0A4V6A506"/>
<dbReference type="InterPro" id="IPR011009">
    <property type="entry name" value="Kinase-like_dom_sf"/>
</dbReference>
<accession>A0A4V6A506</accession>
<comment type="caution">
    <text evidence="3">The sequence shown here is derived from an EMBL/GenBank/DDBJ whole genome shotgun (WGS) entry which is preliminary data.</text>
</comment>
<dbReference type="SUPFAM" id="SSF56112">
    <property type="entry name" value="Protein kinase-like (PK-like)"/>
    <property type="match status" value="1"/>
</dbReference>